<evidence type="ECO:0000256" key="8">
    <source>
        <dbReference type="SAM" id="Phobius"/>
    </source>
</evidence>
<comment type="subcellular location">
    <subcellularLocation>
        <location evidence="1">Membrane</location>
        <topology evidence="1">Multi-pass membrane protein</topology>
    </subcellularLocation>
</comment>
<keyword evidence="3" id="KW-0547">Nucleotide-binding</keyword>
<evidence type="ECO:0000256" key="6">
    <source>
        <dbReference type="ARBA" id="ARBA00023136"/>
    </source>
</evidence>
<feature type="compositionally biased region" description="Polar residues" evidence="7">
    <location>
        <begin position="2379"/>
        <end position="2390"/>
    </location>
</feature>
<keyword evidence="4" id="KW-0067">ATP-binding</keyword>
<feature type="transmembrane region" description="Helical" evidence="8">
    <location>
        <begin position="1825"/>
        <end position="1843"/>
    </location>
</feature>
<dbReference type="InterPro" id="IPR017871">
    <property type="entry name" value="ABC_transporter-like_CS"/>
</dbReference>
<comment type="caution">
    <text evidence="10">The sequence shown here is derived from an EMBL/GenBank/DDBJ whole genome shotgun (WGS) entry which is preliminary data.</text>
</comment>
<dbReference type="Pfam" id="PF23321">
    <property type="entry name" value="R1_ABCA1"/>
    <property type="match status" value="1"/>
</dbReference>
<protein>
    <recommendedName>
        <fullName evidence="9">ABC transporter domain-containing protein</fullName>
    </recommendedName>
</protein>
<dbReference type="GO" id="GO:0005524">
    <property type="term" value="F:ATP binding"/>
    <property type="evidence" value="ECO:0007669"/>
    <property type="project" value="UniProtKB-KW"/>
</dbReference>
<dbReference type="FunFam" id="3.40.50.300:FF:000327">
    <property type="entry name" value="ATP-binding cassette sub-family A member 3"/>
    <property type="match status" value="1"/>
</dbReference>
<reference evidence="10 11" key="1">
    <citation type="submission" date="2024-04" db="EMBL/GenBank/DDBJ databases">
        <authorList>
            <consortium name="Genoscope - CEA"/>
            <person name="William W."/>
        </authorList>
    </citation>
    <scope>NUCLEOTIDE SEQUENCE [LARGE SCALE GENOMIC DNA]</scope>
</reference>
<dbReference type="InterPro" id="IPR026082">
    <property type="entry name" value="ABCA"/>
</dbReference>
<proteinExistence type="predicted"/>
<evidence type="ECO:0000256" key="4">
    <source>
        <dbReference type="ARBA" id="ARBA00022840"/>
    </source>
</evidence>
<dbReference type="PROSITE" id="PS50893">
    <property type="entry name" value="ABC_TRANSPORTER_2"/>
    <property type="match status" value="2"/>
</dbReference>
<dbReference type="InterPro" id="IPR003593">
    <property type="entry name" value="AAA+_ATPase"/>
</dbReference>
<feature type="transmembrane region" description="Helical" evidence="8">
    <location>
        <begin position="751"/>
        <end position="773"/>
    </location>
</feature>
<dbReference type="PANTHER" id="PTHR19229:SF185">
    <property type="entry name" value="ABC TRANSPORTER DOMAIN-CONTAINING PROTEIN"/>
    <property type="match status" value="1"/>
</dbReference>
<dbReference type="CDD" id="cd03263">
    <property type="entry name" value="ABC_subfamily_A"/>
    <property type="match status" value="2"/>
</dbReference>
<dbReference type="GO" id="GO:0016020">
    <property type="term" value="C:membrane"/>
    <property type="evidence" value="ECO:0007669"/>
    <property type="project" value="UniProtKB-SubCell"/>
</dbReference>
<feature type="domain" description="ABC transporter" evidence="9">
    <location>
        <begin position="2033"/>
        <end position="2269"/>
    </location>
</feature>
<feature type="transmembrane region" description="Helical" evidence="8">
    <location>
        <begin position="1855"/>
        <end position="1872"/>
    </location>
</feature>
<evidence type="ECO:0000256" key="1">
    <source>
        <dbReference type="ARBA" id="ARBA00004141"/>
    </source>
</evidence>
<evidence type="ECO:0000256" key="3">
    <source>
        <dbReference type="ARBA" id="ARBA00022741"/>
    </source>
</evidence>
<keyword evidence="2 8" id="KW-0812">Transmembrane</keyword>
<keyword evidence="6 8" id="KW-0472">Membrane</keyword>
<dbReference type="Pfam" id="PF00005">
    <property type="entry name" value="ABC_tran"/>
    <property type="match status" value="2"/>
</dbReference>
<dbReference type="PANTHER" id="PTHR19229">
    <property type="entry name" value="ATP-BINDING CASSETTE TRANSPORTER SUBFAMILY A ABCA"/>
    <property type="match status" value="1"/>
</dbReference>
<dbReference type="InterPro" id="IPR003439">
    <property type="entry name" value="ABC_transporter-like_ATP-bd"/>
</dbReference>
<evidence type="ECO:0000313" key="10">
    <source>
        <dbReference type="EMBL" id="CAL1531834.1"/>
    </source>
</evidence>
<feature type="transmembrane region" description="Helical" evidence="8">
    <location>
        <begin position="785"/>
        <end position="805"/>
    </location>
</feature>
<feature type="transmembrane region" description="Helical" evidence="8">
    <location>
        <begin position="709"/>
        <end position="730"/>
    </location>
</feature>
<keyword evidence="5 8" id="KW-1133">Transmembrane helix</keyword>
<feature type="region of interest" description="Disordered" evidence="7">
    <location>
        <begin position="1360"/>
        <end position="1390"/>
    </location>
</feature>
<feature type="compositionally biased region" description="Acidic residues" evidence="7">
    <location>
        <begin position="2365"/>
        <end position="2374"/>
    </location>
</feature>
<feature type="transmembrane region" description="Helical" evidence="8">
    <location>
        <begin position="1884"/>
        <end position="1909"/>
    </location>
</feature>
<dbReference type="Gene3D" id="3.40.50.300">
    <property type="entry name" value="P-loop containing nucleotide triphosphate hydrolases"/>
    <property type="match status" value="2"/>
</dbReference>
<sequence length="2446" mass="273758">MGFWLQLSLLLWKNFTLRKRQPARVVVEIVWPLTLFLILVAVRFRPDVREYNTECHYAARAMPSAGTLAFLSSYICNFNNDCYKNATATDRMGAINNFNNSQLGKLLEDIETILASNSDLDLIANLGQDLQLLSELSQAVANGTADLEKISLQLGNVLVNQQELRDSIANQSIALTPKAVDTLLNATLNVQKVLSAFTDTNRTNLEGLLTVVSDLMRLGNTTTSNSSAVSSLLNITCSDQVLLEFFDFKNQEDAKDLQSQLCNMSLANVTALATQINRDLNRTELNNEVQDIVQDVTGKAPSLDPSNMAAIARIVQDLSQLSSLRFLFTDLSSAAADIASDVSGSISANSTIESRLGRFICGGDKKIFNLDTDSQQKLQNQLNQQNQQSGGGRIQTEFERAKKANEEAGLSPRCAAFYANFELQQFTRVLWRQLKPIVLGYIPFAPDSIAARKIIKESSRTFDSILSFMNFTIELRALLPRIEGFLKDDIQPIRDFVNSPSCKNTIFFLKNLSSVSPDLLPANISPFLAVLNESVCDNVARFIALNGLNNTYDWVDALNNTRNLLNDIIPYYECVELDKFVGYPDVQSMVEASLSHIGNNTFWSAIVFDNIDINSTDLPTVVKYRIRMDTDRVDSTKRIMDKYWRPGSRAYLNALKYWVYGFIYIQDMVDHAIIRLQTNVTQEPGIYTHQMPYGCYIYDKFVFAISRSLPLFMVISWIYTVAMIIKGIVYEKEERLKEVMKIMGLGNGVHWLAWFINSFVMMLITIILFVIVLKGGKVLEYSDPSVVFVFMLGFTVSTISQCFLISVFFNKANLAAVCGGFIYFVLYLPYTQLVQFEDVISTSERILASLSSNIAMGYACSYFSQYEEQAIGAQWDNIGESPTVDDTFNLRTCIGMLFLDSLIYLLITWYIEAVFPGQYGIPRKWYFFVQKSYWCGTAHRNHDEKIDSEMTVDEIRNQNFEKDPTDRVVGVAIKNLRKVYNKGDKVAVDGLSINFYEGQITSFLGHNGAGKTTTMSILTGLFPPTSGTACIYGRNILTDVDEIRSGLGMCPQHNVLFDLLTVEEHIWFYARLKGRSAQEVKKEMDEMIKDVGLPHKRKEKSQNLSGGMKRKLSVAIAFVGGSRTVILDEPTAGVDPYARRAIWELLLKFRKGRTIILSTHHMDEADVLGDRIAIISQGKLCAIGTSLFLKNRFGSGYYLTLVREETDGAKVLAQEMDGDSVTTSSRPSTASSIRTIVDVQPMMTDEDEGYDEKNGLDSNSDDGPTPLPLPKSKRIVPGFNLQRLTAFIQKFVPGAALVEDNSMEVCYRLPEDEEHAKKYQKLFAALELSYSDMGISSYGISDTNLEEVFLKVAEENSVGEDANETARSNLVEMNEQGRYPRRSLKRSSLKGVSPTSVFKLSYRNRVDSTERLTADSDDADSVSSDLPDAPADVNFSGAGEVQVTGRKLVLRQLIALFLKRFHHVRRSKKGFISEIILPAGFVCLAMVFSLILPPFSEQPPLELQPWMYEPTKGDQHLYTFYSNDNPNNSINDALEKNLQQEPFYGTRCMNKSVYEISGKACVPLDKMGWTARPSMSNLNPPNCSCDSGFQRCPNGAAGPDPPLRKLWTNDRLYNMTSRDMSDWLLKTDSKYQKRRYGLKAMFLFVTRFGGYSFGEENAIGRLDAEQISASLDRLIRAANSNRSIYTGAIPALESLEQSLKFSLTPNNAKVWFNNKGWAAAVSYMSALNNLILRTLLPPGKPANDFGIVTINHPMNLTKEQLSEETLYNSAVDVVVAICVIFALSFVPASFVLFLIEERVSNSKHLQFVSGINPTVYWLANWAWDMINYSIPALFCIFIFLAFGKEAYVSSKNFPCLLALLFLYGWAITPMMYPFSRLFTVPSSAFVALSCVNVFLGTVSTLATFILELLSQDDPDLKSINDILKQVFLLLPHYCLGRGLIDMASYQTQSDLTARFGETLNYDLFSWKLVGRNLFAMIMLGIGFNILNLLIEYKFFLTWSWLSKSAACKAKNEDIDVVKEKQRVMSGAAADDIMRLEGLTKVYWTPGKKGKMTAVDHLYVGVPKGQCFGLLGVNGAGKTTTFKMLTGDESVTDGDAFINSYSIRKDMVNVRRFMGYCPQFDALDPLLTGREHLEFYASIRGISGKNVKSVADWAIKRLGLIRYADKISSSYSGGNKRKLSTAIALIGNPPIIFLDEPTTGMDPGARRFLWNCINNIVKSGRSVILTTHSMEECEALCSRLAIMVNGTFQCIGSIQHLKNRFGDGYTIILRVSGQSPDMNPIKEFITSSFPTAKLMEQHHNMLQYQLGTNQLSLSKLFQAMEVAKKDYNVEDYSVSQTTLDQVFINFAKKQTDLLDEELEDQPKDPDIDDLNENYGDDINSFYNSETASSGLPSEFDEESMTGSTVELVRAGSNRSAGSHNVNSDGRGAFKGISDGVLFSEDFTSIRL</sequence>
<feature type="compositionally biased region" description="Basic residues" evidence="7">
    <location>
        <begin position="1379"/>
        <end position="1388"/>
    </location>
</feature>
<feature type="transmembrane region" description="Helical" evidence="8">
    <location>
        <begin position="1475"/>
        <end position="1495"/>
    </location>
</feature>
<dbReference type="InterPro" id="IPR013525">
    <property type="entry name" value="ABC2_TM"/>
</dbReference>
<feature type="region of interest" description="Disordered" evidence="7">
    <location>
        <begin position="1241"/>
        <end position="1271"/>
    </location>
</feature>
<evidence type="ECO:0000256" key="7">
    <source>
        <dbReference type="SAM" id="MobiDB-lite"/>
    </source>
</evidence>
<organism evidence="10 11">
    <name type="scientific">Lymnaea stagnalis</name>
    <name type="common">Great pond snail</name>
    <name type="synonym">Helix stagnalis</name>
    <dbReference type="NCBI Taxonomy" id="6523"/>
    <lineage>
        <taxon>Eukaryota</taxon>
        <taxon>Metazoa</taxon>
        <taxon>Spiralia</taxon>
        <taxon>Lophotrochozoa</taxon>
        <taxon>Mollusca</taxon>
        <taxon>Gastropoda</taxon>
        <taxon>Heterobranchia</taxon>
        <taxon>Euthyneura</taxon>
        <taxon>Panpulmonata</taxon>
        <taxon>Hygrophila</taxon>
        <taxon>Lymnaeoidea</taxon>
        <taxon>Lymnaeidae</taxon>
        <taxon>Lymnaea</taxon>
    </lineage>
</organism>
<dbReference type="Proteomes" id="UP001497497">
    <property type="component" value="Unassembled WGS sequence"/>
</dbReference>
<keyword evidence="11" id="KW-1185">Reference proteome</keyword>
<feature type="region of interest" description="Disordered" evidence="7">
    <location>
        <begin position="2357"/>
        <end position="2401"/>
    </location>
</feature>
<evidence type="ECO:0000259" key="9">
    <source>
        <dbReference type="PROSITE" id="PS50893"/>
    </source>
</evidence>
<dbReference type="Pfam" id="PF12698">
    <property type="entry name" value="ABC2_membrane_3"/>
    <property type="match status" value="2"/>
</dbReference>
<feature type="transmembrane region" description="Helical" evidence="8">
    <location>
        <begin position="1773"/>
        <end position="1795"/>
    </location>
</feature>
<dbReference type="InterPro" id="IPR056264">
    <property type="entry name" value="R2_ABCA1-4-like"/>
</dbReference>
<evidence type="ECO:0000256" key="2">
    <source>
        <dbReference type="ARBA" id="ARBA00022692"/>
    </source>
</evidence>
<feature type="transmembrane region" description="Helical" evidence="8">
    <location>
        <begin position="812"/>
        <end position="830"/>
    </location>
</feature>
<dbReference type="InterPro" id="IPR027417">
    <property type="entry name" value="P-loop_NTPase"/>
</dbReference>
<gene>
    <name evidence="10" type="ORF">GSLYS_00005929001</name>
</gene>
<dbReference type="PROSITE" id="PS00211">
    <property type="entry name" value="ABC_TRANSPORTER_1"/>
    <property type="match status" value="1"/>
</dbReference>
<dbReference type="FunFam" id="3.40.50.300:FF:000264">
    <property type="entry name" value="ATP-binding cassette, sub-family A (ABC1), member 1"/>
    <property type="match status" value="1"/>
</dbReference>
<dbReference type="SMART" id="SM00382">
    <property type="entry name" value="AAA"/>
    <property type="match status" value="2"/>
</dbReference>
<dbReference type="GO" id="GO:0016887">
    <property type="term" value="F:ATP hydrolysis activity"/>
    <property type="evidence" value="ECO:0007669"/>
    <property type="project" value="InterPro"/>
</dbReference>
<feature type="domain" description="ABC transporter" evidence="9">
    <location>
        <begin position="971"/>
        <end position="1202"/>
    </location>
</feature>
<accession>A0AAV2HH79</accession>
<dbReference type="GO" id="GO:0005319">
    <property type="term" value="F:lipid transporter activity"/>
    <property type="evidence" value="ECO:0007669"/>
    <property type="project" value="TreeGrafter"/>
</dbReference>
<dbReference type="GO" id="GO:0140359">
    <property type="term" value="F:ABC-type transporter activity"/>
    <property type="evidence" value="ECO:0007669"/>
    <property type="project" value="InterPro"/>
</dbReference>
<name>A0AAV2HH79_LYMST</name>
<evidence type="ECO:0000256" key="5">
    <source>
        <dbReference type="ARBA" id="ARBA00022989"/>
    </source>
</evidence>
<dbReference type="EMBL" id="CAXITT010000098">
    <property type="protein sequence ID" value="CAL1531834.1"/>
    <property type="molecule type" value="Genomic_DNA"/>
</dbReference>
<feature type="transmembrane region" description="Helical" evidence="8">
    <location>
        <begin position="1973"/>
        <end position="2001"/>
    </location>
</feature>
<dbReference type="SUPFAM" id="SSF52540">
    <property type="entry name" value="P-loop containing nucleoside triphosphate hydrolases"/>
    <property type="match status" value="2"/>
</dbReference>
<evidence type="ECO:0000313" key="11">
    <source>
        <dbReference type="Proteomes" id="UP001497497"/>
    </source>
</evidence>